<dbReference type="AlphaFoldDB" id="A0A1M7TA88"/>
<dbReference type="STRING" id="1121883.SAMN02745226_01768"/>
<dbReference type="GO" id="GO:0140291">
    <property type="term" value="P:peptidyl-glutamate ADP-deribosylation"/>
    <property type="evidence" value="ECO:0007669"/>
    <property type="project" value="TreeGrafter"/>
</dbReference>
<evidence type="ECO:0000313" key="3">
    <source>
        <dbReference type="EMBL" id="SHN67629.1"/>
    </source>
</evidence>
<dbReference type="PANTHER" id="PTHR12521:SF0">
    <property type="entry name" value="ADP-RIBOSE GLYCOHYDROLASE OARD1"/>
    <property type="match status" value="1"/>
</dbReference>
<keyword evidence="4" id="KW-1185">Reference proteome</keyword>
<name>A0A1M7TA88_FERGO</name>
<protein>
    <submittedName>
        <fullName evidence="3">O-acetyl-ADP-ribose deacetylase (Regulator of RNase III), contains Macro domain</fullName>
    </submittedName>
</protein>
<dbReference type="InterPro" id="IPR043472">
    <property type="entry name" value="Macro_dom-like"/>
</dbReference>
<comment type="catalytic activity">
    <reaction evidence="1">
        <text>an N-(ADP-alpha-D-ribosyl)-thymidine in DNA + H2O = a thymidine in DNA + ADP-D-ribose</text>
        <dbReference type="Rhea" id="RHEA:71655"/>
        <dbReference type="Rhea" id="RHEA-COMP:13556"/>
        <dbReference type="Rhea" id="RHEA-COMP:18051"/>
        <dbReference type="ChEBI" id="CHEBI:15377"/>
        <dbReference type="ChEBI" id="CHEBI:57967"/>
        <dbReference type="ChEBI" id="CHEBI:137386"/>
        <dbReference type="ChEBI" id="CHEBI:191199"/>
    </reaction>
    <physiologicalReaction direction="left-to-right" evidence="1">
        <dbReference type="Rhea" id="RHEA:71656"/>
    </physiologicalReaction>
</comment>
<gene>
    <name evidence="3" type="ORF">SAMN02745226_01768</name>
</gene>
<dbReference type="Gene3D" id="3.40.220.10">
    <property type="entry name" value="Leucine Aminopeptidase, subunit E, domain 1"/>
    <property type="match status" value="1"/>
</dbReference>
<dbReference type="SMART" id="SM00506">
    <property type="entry name" value="A1pp"/>
    <property type="match status" value="1"/>
</dbReference>
<dbReference type="SUPFAM" id="SSF52949">
    <property type="entry name" value="Macro domain-like"/>
    <property type="match status" value="1"/>
</dbReference>
<dbReference type="PROSITE" id="PS51154">
    <property type="entry name" value="MACRO"/>
    <property type="match status" value="1"/>
</dbReference>
<sequence length="232" mass="27114">MTNNRKGIKMILISPYSVFEHIFEVDAIVNTINTKGYMGKGLALECALRFPDMEKKYKEECQKQKIKAGDVWIYEVESEYWEDPEKEIRKTKRLKVLNAATKDDYKFPSKIEWVESVVNEIKNLLNGNEINSITLPKLGAGLGKLNWENVEDIIVTKLSELDKKIIIALDLIPGEREKLGIRRAMKELFSKKTLFENNTEHSYKENISRFRELLNIENVGKKKYSELVRKYY</sequence>
<dbReference type="Proteomes" id="UP000184207">
    <property type="component" value="Unassembled WGS sequence"/>
</dbReference>
<dbReference type="InterPro" id="IPR002589">
    <property type="entry name" value="Macro_dom"/>
</dbReference>
<dbReference type="InterPro" id="IPR050892">
    <property type="entry name" value="ADP-ribose_metab_enzymes"/>
</dbReference>
<dbReference type="RefSeq" id="WP_084634429.1">
    <property type="nucleotide sequence ID" value="NZ_FRDJ01000012.1"/>
</dbReference>
<feature type="domain" description="Macro" evidence="2">
    <location>
        <begin position="1"/>
        <end position="232"/>
    </location>
</feature>
<organism evidence="3 4">
    <name type="scientific">Fervidobacterium gondwanense DSM 13020</name>
    <dbReference type="NCBI Taxonomy" id="1121883"/>
    <lineage>
        <taxon>Bacteria</taxon>
        <taxon>Thermotogati</taxon>
        <taxon>Thermotogota</taxon>
        <taxon>Thermotogae</taxon>
        <taxon>Thermotogales</taxon>
        <taxon>Fervidobacteriaceae</taxon>
        <taxon>Fervidobacterium</taxon>
    </lineage>
</organism>
<reference evidence="4" key="1">
    <citation type="submission" date="2016-12" db="EMBL/GenBank/DDBJ databases">
        <authorList>
            <person name="Varghese N."/>
            <person name="Submissions S."/>
        </authorList>
    </citation>
    <scope>NUCLEOTIDE SEQUENCE [LARGE SCALE GENOMIC DNA]</scope>
    <source>
        <strain evidence="4">DSM 13020</strain>
    </source>
</reference>
<evidence type="ECO:0000313" key="4">
    <source>
        <dbReference type="Proteomes" id="UP000184207"/>
    </source>
</evidence>
<evidence type="ECO:0000256" key="1">
    <source>
        <dbReference type="ARBA" id="ARBA00035885"/>
    </source>
</evidence>
<dbReference type="EMBL" id="FRDJ01000012">
    <property type="protein sequence ID" value="SHN67629.1"/>
    <property type="molecule type" value="Genomic_DNA"/>
</dbReference>
<evidence type="ECO:0000259" key="2">
    <source>
        <dbReference type="PROSITE" id="PS51154"/>
    </source>
</evidence>
<dbReference type="OrthoDB" id="9780211at2"/>
<dbReference type="PANTHER" id="PTHR12521">
    <property type="entry name" value="PROTEIN C6ORF130"/>
    <property type="match status" value="1"/>
</dbReference>
<accession>A0A1M7TA88</accession>
<proteinExistence type="predicted"/>